<evidence type="ECO:0000313" key="1">
    <source>
        <dbReference type="EMBL" id="TWT78751.1"/>
    </source>
</evidence>
<dbReference type="AlphaFoldDB" id="A0A5C5YVA8"/>
<organism evidence="1 2">
    <name type="scientific">Novipirellula herctigrandis</name>
    <dbReference type="NCBI Taxonomy" id="2527986"/>
    <lineage>
        <taxon>Bacteria</taxon>
        <taxon>Pseudomonadati</taxon>
        <taxon>Planctomycetota</taxon>
        <taxon>Planctomycetia</taxon>
        <taxon>Pirellulales</taxon>
        <taxon>Pirellulaceae</taxon>
        <taxon>Novipirellula</taxon>
    </lineage>
</organism>
<sequence>MLDPSIFLHCDGGVQGIEAWQNDDGVGRHRGRSTDHRIQRVDRGGVYANGKWERTCNSDVLTVNDTALTVDVEFPEGA</sequence>
<protein>
    <submittedName>
        <fullName evidence="1">Uncharacterized protein</fullName>
    </submittedName>
</protein>
<dbReference type="EMBL" id="SJPJ01000001">
    <property type="protein sequence ID" value="TWT78751.1"/>
    <property type="molecule type" value="Genomic_DNA"/>
</dbReference>
<name>A0A5C5YVA8_9BACT</name>
<accession>A0A5C5YVA8</accession>
<dbReference type="RefSeq" id="WP_146393819.1">
    <property type="nucleotide sequence ID" value="NZ_SJPJ01000001.1"/>
</dbReference>
<gene>
    <name evidence="1" type="ORF">CA13_01480</name>
</gene>
<proteinExistence type="predicted"/>
<keyword evidence="2" id="KW-1185">Reference proteome</keyword>
<reference evidence="1 2" key="1">
    <citation type="submission" date="2019-02" db="EMBL/GenBank/DDBJ databases">
        <title>Deep-cultivation of Planctomycetes and their phenomic and genomic characterization uncovers novel biology.</title>
        <authorList>
            <person name="Wiegand S."/>
            <person name="Jogler M."/>
            <person name="Boedeker C."/>
            <person name="Pinto D."/>
            <person name="Vollmers J."/>
            <person name="Rivas-Marin E."/>
            <person name="Kohn T."/>
            <person name="Peeters S.H."/>
            <person name="Heuer A."/>
            <person name="Rast P."/>
            <person name="Oberbeckmann S."/>
            <person name="Bunk B."/>
            <person name="Jeske O."/>
            <person name="Meyerdierks A."/>
            <person name="Storesund J.E."/>
            <person name="Kallscheuer N."/>
            <person name="Luecker S."/>
            <person name="Lage O.M."/>
            <person name="Pohl T."/>
            <person name="Merkel B.J."/>
            <person name="Hornburger P."/>
            <person name="Mueller R.-W."/>
            <person name="Bruemmer F."/>
            <person name="Labrenz M."/>
            <person name="Spormann A.M."/>
            <person name="Op Den Camp H."/>
            <person name="Overmann J."/>
            <person name="Amann R."/>
            <person name="Jetten M.S.M."/>
            <person name="Mascher T."/>
            <person name="Medema M.H."/>
            <person name="Devos D.P."/>
            <person name="Kaster A.-K."/>
            <person name="Ovreas L."/>
            <person name="Rohde M."/>
            <person name="Galperin M.Y."/>
            <person name="Jogler C."/>
        </authorList>
    </citation>
    <scope>NUCLEOTIDE SEQUENCE [LARGE SCALE GENOMIC DNA]</scope>
    <source>
        <strain evidence="1 2">CA13</strain>
    </source>
</reference>
<evidence type="ECO:0000313" key="2">
    <source>
        <dbReference type="Proteomes" id="UP000315010"/>
    </source>
</evidence>
<dbReference type="Proteomes" id="UP000315010">
    <property type="component" value="Unassembled WGS sequence"/>
</dbReference>
<comment type="caution">
    <text evidence="1">The sequence shown here is derived from an EMBL/GenBank/DDBJ whole genome shotgun (WGS) entry which is preliminary data.</text>
</comment>